<dbReference type="InterPro" id="IPR011992">
    <property type="entry name" value="EF-hand-dom_pair"/>
</dbReference>
<organism evidence="8 9">
    <name type="scientific">Neodiprion lecontei</name>
    <name type="common">Redheaded pine sawfly</name>
    <dbReference type="NCBI Taxonomy" id="441921"/>
    <lineage>
        <taxon>Eukaryota</taxon>
        <taxon>Metazoa</taxon>
        <taxon>Ecdysozoa</taxon>
        <taxon>Arthropoda</taxon>
        <taxon>Hexapoda</taxon>
        <taxon>Insecta</taxon>
        <taxon>Pterygota</taxon>
        <taxon>Neoptera</taxon>
        <taxon>Endopterygota</taxon>
        <taxon>Hymenoptera</taxon>
        <taxon>Tenthredinoidea</taxon>
        <taxon>Diprionidae</taxon>
        <taxon>Diprioninae</taxon>
        <taxon>Neodiprion</taxon>
    </lineage>
</organism>
<dbReference type="SUPFAM" id="SSF47473">
    <property type="entry name" value="EF-hand"/>
    <property type="match status" value="1"/>
</dbReference>
<dbReference type="PROSITE" id="PS50258">
    <property type="entry name" value="LNR"/>
    <property type="match status" value="1"/>
</dbReference>
<dbReference type="Pfam" id="PF17102">
    <property type="entry name" value="Stealth_CR3"/>
    <property type="match status" value="1"/>
</dbReference>
<dbReference type="InterPro" id="IPR000800">
    <property type="entry name" value="Notch_dom"/>
</dbReference>
<dbReference type="Proteomes" id="UP000829291">
    <property type="component" value="Chromosome 4"/>
</dbReference>
<proteinExistence type="inferred from homology"/>
<evidence type="ECO:0000313" key="8">
    <source>
        <dbReference type="Proteomes" id="UP000829291"/>
    </source>
</evidence>
<reference evidence="9" key="1">
    <citation type="submission" date="2025-08" db="UniProtKB">
        <authorList>
            <consortium name="RefSeq"/>
        </authorList>
    </citation>
    <scope>IDENTIFICATION</scope>
    <source>
        <tissue evidence="9">Thorax and Abdomen</tissue>
    </source>
</reference>
<accession>A0ABM3FWI7</accession>
<keyword evidence="5" id="KW-0325">Glycoprotein</keyword>
<keyword evidence="4" id="KW-1015">Disulfide bond</keyword>
<dbReference type="RefSeq" id="XP_046592381.1">
    <property type="nucleotide sequence ID" value="XM_046736425.1"/>
</dbReference>
<dbReference type="Pfam" id="PF00066">
    <property type="entry name" value="Notch"/>
    <property type="match status" value="1"/>
</dbReference>
<keyword evidence="6" id="KW-1133">Transmembrane helix</keyword>
<keyword evidence="6" id="KW-0472">Membrane</keyword>
<dbReference type="Pfam" id="PF11380">
    <property type="entry name" value="Stealth_CR2"/>
    <property type="match status" value="1"/>
</dbReference>
<dbReference type="InterPro" id="IPR031358">
    <property type="entry name" value="Stealth_CR1"/>
</dbReference>
<dbReference type="SMART" id="SM00004">
    <property type="entry name" value="NL"/>
    <property type="match status" value="1"/>
</dbReference>
<dbReference type="GeneID" id="107220975"/>
<evidence type="ECO:0000256" key="4">
    <source>
        <dbReference type="ARBA" id="ARBA00023157"/>
    </source>
</evidence>
<sequence length="724" mass="84282">MSTWKLVQRRCYDLLSNKYSLLVILVAFTCIFIGIVHFGEVWLEWSKEKYEAVFHSFNDNILGTSFQKKLCQHVPIDVVYTWVNGSDPTFLKNLEKYVPVTDVNIATSRFDDKDELRYSLRSLEMYAPWVRHVYVVTNGQIPSWLDMDNPRLTLIAHEDIFVNRDDLPTFSSPAIESHIHRIPGLSDKFLYFNDDVLLGADVWPEDFVTKAGGQKVYLAWWVPDCSDICPWAWVGDGACDPACNTTMCEFDGGDCEPSLTPTESEQMDEGNDYPYKFLPENQIRNRDAVKILNILKRRSNEPGEILVNRTMTRSLKYYDYNVENNKAEMLKSNHEHLFTSNEALSDPKNVLTQRLYKPKSNERRLIESSSRTVFPVSHSTTKARIESSNLTTNSMMSLETVGSGPLQSARYVDRINLRRLLSGNIGNMSTATDRIAPKNSSHVNISSTKNLNRLERRNQLQRYLNDNIINLVHFNNSNKSYQNRNMESETEYEDSDTQAMQWKHKSRKLDTYAESLLYVNRIYNSVYGFERRRVPAHMPHLFDKFIIQDMQVKFDKEFKKTSNHRVRDREDMQFAFSYFYFLTSEKFNVSIETIFDMYDTDKSGTWSDREIRTLLSRIYPLPLDYGLVMEFENQISNCSKYIDVSNAPQPPPGERYLDSTLPVVTKKLIAKCDSIAKKLLAKFGTRKRYKHEHFKGDRSEVFKMLTSNISVTVQFLDELRKEPK</sequence>
<evidence type="ECO:0000313" key="9">
    <source>
        <dbReference type="RefSeq" id="XP_046592381.1"/>
    </source>
</evidence>
<comment type="similarity">
    <text evidence="1">Belongs to the stealth family.</text>
</comment>
<keyword evidence="6" id="KW-0812">Transmembrane</keyword>
<dbReference type="InterPro" id="IPR047141">
    <property type="entry name" value="Stealth"/>
</dbReference>
<evidence type="ECO:0000256" key="5">
    <source>
        <dbReference type="ARBA" id="ARBA00023180"/>
    </source>
</evidence>
<evidence type="ECO:0000256" key="3">
    <source>
        <dbReference type="ARBA" id="ARBA00022737"/>
    </source>
</evidence>
<feature type="transmembrane region" description="Helical" evidence="6">
    <location>
        <begin position="21"/>
        <end position="43"/>
    </location>
</feature>
<feature type="domain" description="LNR" evidence="7">
    <location>
        <begin position="225"/>
        <end position="261"/>
    </location>
</feature>
<dbReference type="Gene3D" id="3.30.300.320">
    <property type="match status" value="1"/>
</dbReference>
<name>A0ABM3FWI7_NEOLC</name>
<evidence type="ECO:0000256" key="1">
    <source>
        <dbReference type="ARBA" id="ARBA00007583"/>
    </source>
</evidence>
<keyword evidence="2" id="KW-0808">Transferase</keyword>
<dbReference type="PANTHER" id="PTHR24045">
    <property type="match status" value="1"/>
</dbReference>
<gene>
    <name evidence="9" type="primary">LOC107220975</name>
</gene>
<keyword evidence="3" id="KW-0677">Repeat</keyword>
<evidence type="ECO:0000259" key="7">
    <source>
        <dbReference type="PROSITE" id="PS50258"/>
    </source>
</evidence>
<evidence type="ECO:0000256" key="2">
    <source>
        <dbReference type="ARBA" id="ARBA00022679"/>
    </source>
</evidence>
<dbReference type="InterPro" id="IPR021520">
    <property type="entry name" value="Stealth_CR2"/>
</dbReference>
<dbReference type="PANTHER" id="PTHR24045:SF0">
    <property type="entry name" value="N-ACETYLGLUCOSAMINE-1-PHOSPHOTRANSFERASE SUBUNITS ALPHA_BETA"/>
    <property type="match status" value="1"/>
</dbReference>
<evidence type="ECO:0000256" key="6">
    <source>
        <dbReference type="SAM" id="Phobius"/>
    </source>
</evidence>
<dbReference type="Pfam" id="PF17101">
    <property type="entry name" value="Stealth_CR1"/>
    <property type="match status" value="1"/>
</dbReference>
<dbReference type="InterPro" id="IPR031357">
    <property type="entry name" value="Stealth_CR3"/>
</dbReference>
<keyword evidence="8" id="KW-1185">Reference proteome</keyword>
<protein>
    <submittedName>
        <fullName evidence="9">N-acetylglucosamine-1-phosphotransferase subunits alpha/beta isoform X2</fullName>
    </submittedName>
</protein>